<evidence type="ECO:0000313" key="4">
    <source>
        <dbReference type="Proteomes" id="UP000320582"/>
    </source>
</evidence>
<dbReference type="InterPro" id="IPR000620">
    <property type="entry name" value="EamA_dom"/>
</dbReference>
<organism evidence="3 4">
    <name type="scientific">Roseinatronobacter monicus</name>
    <dbReference type="NCBI Taxonomy" id="393481"/>
    <lineage>
        <taxon>Bacteria</taxon>
        <taxon>Pseudomonadati</taxon>
        <taxon>Pseudomonadota</taxon>
        <taxon>Alphaproteobacteria</taxon>
        <taxon>Rhodobacterales</taxon>
        <taxon>Paracoccaceae</taxon>
        <taxon>Roseinatronobacter</taxon>
    </lineage>
</organism>
<keyword evidence="1" id="KW-0812">Transmembrane</keyword>
<feature type="transmembrane region" description="Helical" evidence="1">
    <location>
        <begin position="34"/>
        <end position="53"/>
    </location>
</feature>
<feature type="transmembrane region" description="Helical" evidence="1">
    <location>
        <begin position="206"/>
        <end position="225"/>
    </location>
</feature>
<feature type="transmembrane region" description="Helical" evidence="1">
    <location>
        <begin position="260"/>
        <end position="282"/>
    </location>
</feature>
<dbReference type="Pfam" id="PF00892">
    <property type="entry name" value="EamA"/>
    <property type="match status" value="2"/>
</dbReference>
<accession>A0A543KDP6</accession>
<evidence type="ECO:0000313" key="3">
    <source>
        <dbReference type="EMBL" id="TQM93213.1"/>
    </source>
</evidence>
<dbReference type="EMBL" id="VFPT01000001">
    <property type="protein sequence ID" value="TQM93213.1"/>
    <property type="molecule type" value="Genomic_DNA"/>
</dbReference>
<comment type="caution">
    <text evidence="3">The sequence shown here is derived from an EMBL/GenBank/DDBJ whole genome shotgun (WGS) entry which is preliminary data.</text>
</comment>
<dbReference type="GO" id="GO:0016020">
    <property type="term" value="C:membrane"/>
    <property type="evidence" value="ECO:0007669"/>
    <property type="project" value="InterPro"/>
</dbReference>
<evidence type="ECO:0000259" key="2">
    <source>
        <dbReference type="Pfam" id="PF00892"/>
    </source>
</evidence>
<gene>
    <name evidence="3" type="ORF">BD293_1843</name>
</gene>
<feature type="domain" description="EamA" evidence="2">
    <location>
        <begin position="7"/>
        <end position="138"/>
    </location>
</feature>
<dbReference type="OrthoDB" id="9810239at2"/>
<proteinExistence type="predicted"/>
<dbReference type="AlphaFoldDB" id="A0A543KDP6"/>
<feature type="transmembrane region" description="Helical" evidence="1">
    <location>
        <begin position="237"/>
        <end position="254"/>
    </location>
</feature>
<feature type="transmembrane region" description="Helical" evidence="1">
    <location>
        <begin position="73"/>
        <end position="90"/>
    </location>
</feature>
<dbReference type="RefSeq" id="WP_142080982.1">
    <property type="nucleotide sequence ID" value="NZ_VFPT01000001.1"/>
</dbReference>
<dbReference type="SUPFAM" id="SSF103481">
    <property type="entry name" value="Multidrug resistance efflux transporter EmrE"/>
    <property type="match status" value="2"/>
</dbReference>
<name>A0A543KDP6_9RHOB</name>
<protein>
    <submittedName>
        <fullName evidence="3">EamA-like transporter family protein</fullName>
    </submittedName>
</protein>
<dbReference type="InterPro" id="IPR037185">
    <property type="entry name" value="EmrE-like"/>
</dbReference>
<feature type="transmembrane region" description="Helical" evidence="1">
    <location>
        <begin position="122"/>
        <end position="141"/>
    </location>
</feature>
<feature type="domain" description="EamA" evidence="2">
    <location>
        <begin position="150"/>
        <end position="276"/>
    </location>
</feature>
<keyword evidence="4" id="KW-1185">Reference proteome</keyword>
<evidence type="ECO:0000256" key="1">
    <source>
        <dbReference type="SAM" id="Phobius"/>
    </source>
</evidence>
<dbReference type="PANTHER" id="PTHR22911">
    <property type="entry name" value="ACYL-MALONYL CONDENSING ENZYME-RELATED"/>
    <property type="match status" value="1"/>
</dbReference>
<keyword evidence="1" id="KW-1133">Transmembrane helix</keyword>
<reference evidence="3 4" key="1">
    <citation type="submission" date="2019-06" db="EMBL/GenBank/DDBJ databases">
        <title>Genomic Encyclopedia of Archaeal and Bacterial Type Strains, Phase II (KMG-II): from individual species to whole genera.</title>
        <authorList>
            <person name="Goeker M."/>
        </authorList>
    </citation>
    <scope>NUCLEOTIDE SEQUENCE [LARGE SCALE GENOMIC DNA]</scope>
    <source>
        <strain evidence="3 4">DSM 18423</strain>
    </source>
</reference>
<sequence length="297" mass="31374">MNSHLKGLLITTLGVLFIVPDSLFIRLIDADALAIAFWRGLIGGGLILGFVLMREGVGAFGQVLRAGRPTLGYILFFGISAPGFVLAVSLTSVANVVFILAAMPVFAAIFSRIWLGEPISRRMVWTMLGVFVGLGVILWGSHERAGATWQGDLVALAVSASFAAALTAVRGLRTRSMLPAVPIAMIGAALLILPFTDVMAPVAAQWPLLLGHGVFIAFAAGLMVLGPRYLSSAEVSLLILLESVLAPLLVWFAIGEDPGPWALVGGGLVICVLLVSNLVMLVQVRRIRATLPQTDAL</sequence>
<dbReference type="Proteomes" id="UP000320582">
    <property type="component" value="Unassembled WGS sequence"/>
</dbReference>
<keyword evidence="1" id="KW-0472">Membrane</keyword>
<feature type="transmembrane region" description="Helical" evidence="1">
    <location>
        <begin position="96"/>
        <end position="115"/>
    </location>
</feature>
<feature type="transmembrane region" description="Helical" evidence="1">
    <location>
        <begin position="153"/>
        <end position="172"/>
    </location>
</feature>
<feature type="transmembrane region" description="Helical" evidence="1">
    <location>
        <begin position="179"/>
        <end position="200"/>
    </location>
</feature>
<feature type="transmembrane region" description="Helical" evidence="1">
    <location>
        <begin position="7"/>
        <end position="28"/>
    </location>
</feature>